<name>A0ABV5UN11_9MICC</name>
<evidence type="ECO:0000313" key="3">
    <source>
        <dbReference type="Proteomes" id="UP001589536"/>
    </source>
</evidence>
<evidence type="ECO:0000256" key="1">
    <source>
        <dbReference type="SAM" id="MobiDB-lite"/>
    </source>
</evidence>
<dbReference type="RefSeq" id="WP_345041994.1">
    <property type="nucleotide sequence ID" value="NZ_BAABED010000001.1"/>
</dbReference>
<gene>
    <name evidence="2" type="ORF">ACFFPI_07060</name>
</gene>
<dbReference type="Proteomes" id="UP001589536">
    <property type="component" value="Unassembled WGS sequence"/>
</dbReference>
<evidence type="ECO:0000313" key="2">
    <source>
        <dbReference type="EMBL" id="MFB9713912.1"/>
    </source>
</evidence>
<protein>
    <submittedName>
        <fullName evidence="2">Uncharacterized protein</fullName>
    </submittedName>
</protein>
<sequence length="110" mass="11939">MSTARQPQGVPEGGQFAATSHSEPSITLEATTDRTPQDLQPGDLFAYSHHDTVYNVEVLKAPEPHTDVTGLPVLKIWCRTGDRDGWMILGPKALTPAVETSQLGETEGQR</sequence>
<reference evidence="2 3" key="1">
    <citation type="submission" date="2024-09" db="EMBL/GenBank/DDBJ databases">
        <authorList>
            <person name="Sun Q."/>
            <person name="Mori K."/>
        </authorList>
    </citation>
    <scope>NUCLEOTIDE SEQUENCE [LARGE SCALE GENOMIC DNA]</scope>
    <source>
        <strain evidence="2 3">JCM 13519</strain>
    </source>
</reference>
<dbReference type="EMBL" id="JBHMBH010000019">
    <property type="protein sequence ID" value="MFB9713912.1"/>
    <property type="molecule type" value="Genomic_DNA"/>
</dbReference>
<comment type="caution">
    <text evidence="2">The sequence shown here is derived from an EMBL/GenBank/DDBJ whole genome shotgun (WGS) entry which is preliminary data.</text>
</comment>
<proteinExistence type="predicted"/>
<organism evidence="2 3">
    <name type="scientific">Arthrobacter methylotrophus</name>
    <dbReference type="NCBI Taxonomy" id="121291"/>
    <lineage>
        <taxon>Bacteria</taxon>
        <taxon>Bacillati</taxon>
        <taxon>Actinomycetota</taxon>
        <taxon>Actinomycetes</taxon>
        <taxon>Micrococcales</taxon>
        <taxon>Micrococcaceae</taxon>
        <taxon>Arthrobacter</taxon>
    </lineage>
</organism>
<feature type="region of interest" description="Disordered" evidence="1">
    <location>
        <begin position="1"/>
        <end position="38"/>
    </location>
</feature>
<feature type="compositionally biased region" description="Polar residues" evidence="1">
    <location>
        <begin position="17"/>
        <end position="30"/>
    </location>
</feature>
<keyword evidence="3" id="KW-1185">Reference proteome</keyword>
<accession>A0ABV5UN11</accession>